<comment type="caution">
    <text evidence="1">The sequence shown here is derived from an EMBL/GenBank/DDBJ whole genome shotgun (WGS) entry which is preliminary data.</text>
</comment>
<reference evidence="1" key="1">
    <citation type="journal article" date="2014" name="Front. Microbiol.">
        <title>High frequency of phylogenetically diverse reductive dehalogenase-homologous genes in deep subseafloor sedimentary metagenomes.</title>
        <authorList>
            <person name="Kawai M."/>
            <person name="Futagami T."/>
            <person name="Toyoda A."/>
            <person name="Takaki Y."/>
            <person name="Nishi S."/>
            <person name="Hori S."/>
            <person name="Arai W."/>
            <person name="Tsubouchi T."/>
            <person name="Morono Y."/>
            <person name="Uchiyama I."/>
            <person name="Ito T."/>
            <person name="Fujiyama A."/>
            <person name="Inagaki F."/>
            <person name="Takami H."/>
        </authorList>
    </citation>
    <scope>NUCLEOTIDE SEQUENCE</scope>
    <source>
        <strain evidence="1">Expedition CK06-06</strain>
    </source>
</reference>
<sequence>MHIHCLSLGCGTFRVNLLTELPISSSYAHMNQ</sequence>
<dbReference type="AlphaFoldDB" id="X1VRG7"/>
<evidence type="ECO:0000313" key="1">
    <source>
        <dbReference type="EMBL" id="GAJ23097.1"/>
    </source>
</evidence>
<proteinExistence type="predicted"/>
<feature type="non-terminal residue" evidence="1">
    <location>
        <position position="32"/>
    </location>
</feature>
<organism evidence="1">
    <name type="scientific">marine sediment metagenome</name>
    <dbReference type="NCBI Taxonomy" id="412755"/>
    <lineage>
        <taxon>unclassified sequences</taxon>
        <taxon>metagenomes</taxon>
        <taxon>ecological metagenomes</taxon>
    </lineage>
</organism>
<dbReference type="EMBL" id="BARW01042566">
    <property type="protein sequence ID" value="GAJ23097.1"/>
    <property type="molecule type" value="Genomic_DNA"/>
</dbReference>
<gene>
    <name evidence="1" type="ORF">S12H4_62998</name>
</gene>
<name>X1VRG7_9ZZZZ</name>
<accession>X1VRG7</accession>
<protein>
    <submittedName>
        <fullName evidence="1">Uncharacterized protein</fullName>
    </submittedName>
</protein>